<dbReference type="AlphaFoldDB" id="A0A1V6LT47"/>
<dbReference type="OrthoDB" id="1418731at2"/>
<name>A0A1V6LT47_9FLAO</name>
<comment type="caution">
    <text evidence="1">The sequence shown here is derived from an EMBL/GenBank/DDBJ whole genome shotgun (WGS) entry which is preliminary data.</text>
</comment>
<dbReference type="Proteomes" id="UP000191680">
    <property type="component" value="Unassembled WGS sequence"/>
</dbReference>
<organism evidence="1 2">
    <name type="scientific">Croceivirga radicis</name>
    <dbReference type="NCBI Taxonomy" id="1929488"/>
    <lineage>
        <taxon>Bacteria</taxon>
        <taxon>Pseudomonadati</taxon>
        <taxon>Bacteroidota</taxon>
        <taxon>Flavobacteriia</taxon>
        <taxon>Flavobacteriales</taxon>
        <taxon>Flavobacteriaceae</taxon>
        <taxon>Croceivirga</taxon>
    </lineage>
</organism>
<protein>
    <submittedName>
        <fullName evidence="1">Uncharacterized protein</fullName>
    </submittedName>
</protein>
<gene>
    <name evidence="1" type="ORF">BUL40_05860</name>
</gene>
<evidence type="ECO:0000313" key="1">
    <source>
        <dbReference type="EMBL" id="OQD43354.1"/>
    </source>
</evidence>
<evidence type="ECO:0000313" key="2">
    <source>
        <dbReference type="Proteomes" id="UP000191680"/>
    </source>
</evidence>
<proteinExistence type="predicted"/>
<accession>A0A1V6LT47</accession>
<sequence>MKNFFHKNLTRQHLDGLKIKGIPSLKKSLEKEFFANVDIKLLKSFNHFNCITIAMDCNFKLHEALFQLNSFNWGNLNNHPLQTSNFLKEQIQTISFINNSTFHLTELAINFTDTTLVINKIQGLLIEDNLSNILDSLSQNYVNLTKGLKKMPFEMYTTVFELDELANNVSQNTPFMDYLYVWGVYFSDEEEMQIYDVQNKKFMQDSAVDIIDE</sequence>
<reference evidence="1 2" key="1">
    <citation type="submission" date="2016-12" db="EMBL/GenBank/DDBJ databases">
        <authorList>
            <person name="Song W.-J."/>
            <person name="Kurnit D.M."/>
        </authorList>
    </citation>
    <scope>NUCLEOTIDE SEQUENCE [LARGE SCALE GENOMIC DNA]</scope>
    <source>
        <strain evidence="1 2">HSG9</strain>
    </source>
</reference>
<dbReference type="RefSeq" id="WP_080318460.1">
    <property type="nucleotide sequence ID" value="NZ_MTBC01000003.1"/>
</dbReference>
<keyword evidence="2" id="KW-1185">Reference proteome</keyword>
<dbReference type="EMBL" id="MTBC01000003">
    <property type="protein sequence ID" value="OQD43354.1"/>
    <property type="molecule type" value="Genomic_DNA"/>
</dbReference>